<reference evidence="2" key="1">
    <citation type="submission" date="2015-09" db="EMBL/GenBank/DDBJ databases">
        <title>Draft Genome Sequences of Two Novel Amoeba-resistant Intranuclear Bacteria, Candidatus Berkiella cookevillensis and Candidatus Berkiella aquae.</title>
        <authorList>
            <person name="Mehari Y.T."/>
            <person name="Arivett B.A."/>
            <person name="Farone A.L."/>
            <person name="Gunderson J.H."/>
            <person name="Farone M.B."/>
        </authorList>
    </citation>
    <scope>NUCLEOTIDE SEQUENCE [LARGE SCALE GENOMIC DNA]</scope>
    <source>
        <strain evidence="2">CC99</strain>
    </source>
</reference>
<reference evidence="3" key="2">
    <citation type="journal article" date="2016" name="Genome Announc.">
        <title>Draft Genome Sequences of Two Novel Amoeba-Resistant Intranuclear Bacteria, 'Candidatus Berkiella cookevillensis' and 'Candidatus Berkiella aquae'.</title>
        <authorList>
            <person name="Mehari Y.T."/>
            <person name="Arivett B.A."/>
            <person name="Farone A.L."/>
            <person name="Gunderson J.H."/>
            <person name="Farone M.B."/>
        </authorList>
    </citation>
    <scope>NUCLEOTIDE SEQUENCE</scope>
    <source>
        <strain evidence="3">CC99</strain>
    </source>
</reference>
<dbReference type="Pfam" id="PF04073">
    <property type="entry name" value="tRNA_edit"/>
    <property type="match status" value="1"/>
</dbReference>
<feature type="domain" description="HDOD" evidence="1">
    <location>
        <begin position="186"/>
        <end position="399"/>
    </location>
</feature>
<dbReference type="AlphaFoldDB" id="A0A0Q9YK34"/>
<dbReference type="PATRIC" id="fig|1590042.3.peg.359"/>
<dbReference type="Gene3D" id="3.90.960.10">
    <property type="entry name" value="YbaK/aminoacyl-tRNA synthetase-associated domain"/>
    <property type="match status" value="1"/>
</dbReference>
<keyword evidence="4" id="KW-1185">Reference proteome</keyword>
<sequence>MTPIAAKLKRFLLSHRVDYRLYCHSRTYRLEECAQKHGMSGSAFAKTIVVKDKKNYWGIVVPLYYEIDFPKLNNLLKREVYVVCHEEADKLFDDCEPLSHPPLGSAYHLDMVVDARLLNNKTIFFEAGSHTSIIGLEKSDFCYLMADATWGQFSRPIPDVQTSVKKNTLLSAKNTIHRESRAAKPPHFLPEIVNQIIVLSHQPDGSPEKLMEILKNDRRVSAVLQDYNEQRVYIEKQALASVNPSLKKSLKHWLDFSAVSHVVLDLSSHSQFKIDAEGPLGLPAFWRHATFCAKLCSQIAQDSSLIVSVDPFLCYLGGLLHNFGLLFIGHLYTPEFRLLNRWFSAHPNESIKQLEKKLIGLGGAQQLMSRGHDKIGSWVMRYWGMPSEIQLMAKHHHALHYNAKHHEYVNILLLANTVLREHAIGEGEKLEDADLLASKLGITKDRVEFYLAQIIDEGFSMPVHGKSTS</sequence>
<dbReference type="PROSITE" id="PS51833">
    <property type="entry name" value="HDOD"/>
    <property type="match status" value="1"/>
</dbReference>
<comment type="caution">
    <text evidence="2">The sequence shown here is derived from an EMBL/GenBank/DDBJ whole genome shotgun (WGS) entry which is preliminary data.</text>
</comment>
<dbReference type="PANTHER" id="PTHR33525">
    <property type="match status" value="1"/>
</dbReference>
<reference evidence="3" key="3">
    <citation type="submission" date="2021-06" db="EMBL/GenBank/DDBJ databases">
        <title>Genomic Description and Analysis of Intracellular Bacteria, Candidatus Berkiella cookevillensis and Candidatus Berkiella aquae.</title>
        <authorList>
            <person name="Kidane D.T."/>
            <person name="Mehari Y.T."/>
            <person name="Rice F.C."/>
            <person name="Arivett B.A."/>
            <person name="Farone A.L."/>
            <person name="Berk S.G."/>
            <person name="Farone M.B."/>
        </authorList>
    </citation>
    <scope>NUCLEOTIDE SEQUENCE</scope>
    <source>
        <strain evidence="3">CC99</strain>
    </source>
</reference>
<dbReference type="InterPro" id="IPR013976">
    <property type="entry name" value="HDOD"/>
</dbReference>
<dbReference type="GO" id="GO:0002161">
    <property type="term" value="F:aminoacyl-tRNA deacylase activity"/>
    <property type="evidence" value="ECO:0007669"/>
    <property type="project" value="InterPro"/>
</dbReference>
<dbReference type="STRING" id="437022.CC99x_00342"/>
<evidence type="ECO:0000313" key="2">
    <source>
        <dbReference type="EMBL" id="KRG20121.1"/>
    </source>
</evidence>
<dbReference type="SUPFAM" id="SSF109604">
    <property type="entry name" value="HD-domain/PDEase-like"/>
    <property type="match status" value="1"/>
</dbReference>
<dbReference type="Proteomes" id="UP000051494">
    <property type="component" value="Unassembled WGS sequence"/>
</dbReference>
<dbReference type="PANTHER" id="PTHR33525:SF3">
    <property type="entry name" value="RIBONUCLEASE Y"/>
    <property type="match status" value="1"/>
</dbReference>
<dbReference type="CDD" id="cd04332">
    <property type="entry name" value="YbaK_like"/>
    <property type="match status" value="1"/>
</dbReference>
<dbReference type="EMBL" id="LKHV02000001">
    <property type="protein sequence ID" value="MCS5708301.1"/>
    <property type="molecule type" value="Genomic_DNA"/>
</dbReference>
<protein>
    <submittedName>
        <fullName evidence="2">HDOD domain protein</fullName>
    </submittedName>
    <submittedName>
        <fullName evidence="3">HDOD domain-containing protein</fullName>
    </submittedName>
</protein>
<evidence type="ECO:0000259" key="1">
    <source>
        <dbReference type="PROSITE" id="PS51833"/>
    </source>
</evidence>
<dbReference type="Pfam" id="PF08668">
    <property type="entry name" value="HDOD"/>
    <property type="match status" value="1"/>
</dbReference>
<evidence type="ECO:0000313" key="4">
    <source>
        <dbReference type="Proteomes" id="UP000051494"/>
    </source>
</evidence>
<dbReference type="OrthoDB" id="9770715at2"/>
<dbReference type="SUPFAM" id="SSF55826">
    <property type="entry name" value="YbaK/ProRS associated domain"/>
    <property type="match status" value="1"/>
</dbReference>
<organism evidence="2">
    <name type="scientific">Candidatus Berkiella cookevillensis</name>
    <dbReference type="NCBI Taxonomy" id="437022"/>
    <lineage>
        <taxon>Bacteria</taxon>
        <taxon>Pseudomonadati</taxon>
        <taxon>Pseudomonadota</taxon>
        <taxon>Gammaproteobacteria</taxon>
        <taxon>Candidatus Berkiellales</taxon>
        <taxon>Candidatus Berkiellaceae</taxon>
        <taxon>Candidatus Berkiella</taxon>
    </lineage>
</organism>
<accession>A0A0Q9YK34</accession>
<dbReference type="EMBL" id="LKHV01000001">
    <property type="protein sequence ID" value="KRG20121.1"/>
    <property type="molecule type" value="Genomic_DNA"/>
</dbReference>
<evidence type="ECO:0000313" key="3">
    <source>
        <dbReference type="EMBL" id="MCS5708301.1"/>
    </source>
</evidence>
<gene>
    <name evidence="2" type="ORF">CC99x_00342</name>
    <name evidence="3" type="ORF">CC99x_005220</name>
</gene>
<name>A0A0Q9YK34_9GAMM</name>
<proteinExistence type="predicted"/>
<dbReference type="InterPro" id="IPR052340">
    <property type="entry name" value="RNase_Y/CdgJ"/>
</dbReference>
<dbReference type="InterPro" id="IPR007214">
    <property type="entry name" value="YbaK/aa-tRNA-synth-assoc-dom"/>
</dbReference>
<dbReference type="RefSeq" id="WP_057622987.1">
    <property type="nucleotide sequence ID" value="NZ_LKHV02000001.1"/>
</dbReference>
<dbReference type="InterPro" id="IPR036754">
    <property type="entry name" value="YbaK/aa-tRNA-synt-asso_dom_sf"/>
</dbReference>
<dbReference type="Gene3D" id="1.10.3210.10">
    <property type="entry name" value="Hypothetical protein af1432"/>
    <property type="match status" value="1"/>
</dbReference>